<reference evidence="5" key="1">
    <citation type="journal article" date="2013" name="Genome Announc.">
        <title>Draft Genome Sequence of Loktanella cinnabarina LL-001T, Isolated from Deep-Sea Floor Sediment.</title>
        <authorList>
            <person name="Nishi S."/>
            <person name="Tsubouchi T."/>
            <person name="Takaki Y."/>
            <person name="Koyanagi R."/>
            <person name="Satoh N."/>
            <person name="Maruyama T."/>
            <person name="Hatada Y."/>
        </authorList>
    </citation>
    <scope>NUCLEOTIDE SEQUENCE [LARGE SCALE GENOMIC DNA]</scope>
    <source>
        <strain evidence="5">LL-001</strain>
    </source>
</reference>
<dbReference type="InterPro" id="IPR005234">
    <property type="entry name" value="ScpB_csome_segregation"/>
</dbReference>
<dbReference type="PANTHER" id="PTHR34298">
    <property type="entry name" value="SEGREGATION AND CONDENSATION PROTEIN B"/>
    <property type="match status" value="1"/>
</dbReference>
<dbReference type="InterPro" id="IPR036388">
    <property type="entry name" value="WH-like_DNA-bd_sf"/>
</dbReference>
<evidence type="ECO:0000256" key="3">
    <source>
        <dbReference type="ARBA" id="ARBA00022829"/>
    </source>
</evidence>
<accession>U2Z948</accession>
<evidence type="ECO:0000313" key="5">
    <source>
        <dbReference type="EMBL" id="GAD57592.1"/>
    </source>
</evidence>
<proteinExistence type="predicted"/>
<keyword evidence="1" id="KW-0963">Cytoplasm</keyword>
<evidence type="ECO:0000313" key="6">
    <source>
        <dbReference type="Proteomes" id="UP000016566"/>
    </source>
</evidence>
<dbReference type="Pfam" id="PF04079">
    <property type="entry name" value="SMC_ScpB"/>
    <property type="match status" value="1"/>
</dbReference>
<evidence type="ECO:0000256" key="2">
    <source>
        <dbReference type="ARBA" id="ARBA00022618"/>
    </source>
</evidence>
<organism evidence="5 6">
    <name type="scientific">Limimaricola cinnabarinus LL-001</name>
    <dbReference type="NCBI Taxonomy" id="1337093"/>
    <lineage>
        <taxon>Bacteria</taxon>
        <taxon>Pseudomonadati</taxon>
        <taxon>Pseudomonadota</taxon>
        <taxon>Alphaproteobacteria</taxon>
        <taxon>Rhodobacterales</taxon>
        <taxon>Paracoccaceae</taxon>
        <taxon>Limimaricola</taxon>
    </lineage>
</organism>
<keyword evidence="2" id="KW-0132">Cell division</keyword>
<dbReference type="AlphaFoldDB" id="U2Z948"/>
<comment type="caution">
    <text evidence="5">The sequence shown here is derived from an EMBL/GenBank/DDBJ whole genome shotgun (WGS) entry which is preliminary data.</text>
</comment>
<gene>
    <name evidence="5" type="ORF">MBELCI_3644</name>
</gene>
<dbReference type="eggNOG" id="COG1386">
    <property type="taxonomic scope" value="Bacteria"/>
</dbReference>
<keyword evidence="3" id="KW-0159">Chromosome partition</keyword>
<keyword evidence="4" id="KW-0131">Cell cycle</keyword>
<protein>
    <submittedName>
        <fullName evidence="5">Segregation and condensation protein B</fullName>
    </submittedName>
</protein>
<dbReference type="STRING" id="1337093.MBELCI_3644"/>
<dbReference type="SUPFAM" id="SSF46785">
    <property type="entry name" value="Winged helix' DNA-binding domain"/>
    <property type="match status" value="2"/>
</dbReference>
<dbReference type="GO" id="GO:0051304">
    <property type="term" value="P:chromosome separation"/>
    <property type="evidence" value="ECO:0007669"/>
    <property type="project" value="InterPro"/>
</dbReference>
<dbReference type="EMBL" id="BATB01000109">
    <property type="protein sequence ID" value="GAD57592.1"/>
    <property type="molecule type" value="Genomic_DNA"/>
</dbReference>
<sequence>MEMIDRELDELPRELRWREWMRRIEAVLFASARPVPRGDLAQVVGQGAALDLLLDDLAAELADRPYEVVRIGEGWMLRTRPAYGAVIRTAANLGDREVGLSERDLAVLAAIAYHQPVTRDGLAEIFGREISRDLIGRLAARELIAPGPRAPRRGAPYTYVTTAGFLAAFGLADLRDLPDAEALRDAGLAAEQGKVTAGPLAHAPSRSPASGFVRFLSVLPAVPCIADIAQHVRRLEVPLIMRHRSAALVDQPRKPDSVAERCPSRSPRSVRRSVGIEGCRRAGCGRCREGRSSAGLLVRFD</sequence>
<dbReference type="Gene3D" id="1.10.10.10">
    <property type="entry name" value="Winged helix-like DNA-binding domain superfamily/Winged helix DNA-binding domain"/>
    <property type="match status" value="2"/>
</dbReference>
<dbReference type="Proteomes" id="UP000016566">
    <property type="component" value="Unassembled WGS sequence"/>
</dbReference>
<dbReference type="PANTHER" id="PTHR34298:SF2">
    <property type="entry name" value="SEGREGATION AND CONDENSATION PROTEIN B"/>
    <property type="match status" value="1"/>
</dbReference>
<evidence type="ECO:0000256" key="1">
    <source>
        <dbReference type="ARBA" id="ARBA00022490"/>
    </source>
</evidence>
<name>U2Z948_9RHOB</name>
<dbReference type="GO" id="GO:0051301">
    <property type="term" value="P:cell division"/>
    <property type="evidence" value="ECO:0007669"/>
    <property type="project" value="UniProtKB-KW"/>
</dbReference>
<dbReference type="InterPro" id="IPR036390">
    <property type="entry name" value="WH_DNA-bd_sf"/>
</dbReference>
<evidence type="ECO:0000256" key="4">
    <source>
        <dbReference type="ARBA" id="ARBA00023306"/>
    </source>
</evidence>
<keyword evidence="6" id="KW-1185">Reference proteome</keyword>